<dbReference type="Pfam" id="PF07729">
    <property type="entry name" value="FCD"/>
    <property type="match status" value="1"/>
</dbReference>
<comment type="caution">
    <text evidence="5">The sequence shown here is derived from an EMBL/GenBank/DDBJ whole genome shotgun (WGS) entry which is preliminary data.</text>
</comment>
<gene>
    <name evidence="5" type="ORF">F3J40_07945</name>
</gene>
<dbReference type="PRINTS" id="PR00035">
    <property type="entry name" value="HTHGNTR"/>
</dbReference>
<evidence type="ECO:0000256" key="1">
    <source>
        <dbReference type="ARBA" id="ARBA00023015"/>
    </source>
</evidence>
<organism evidence="5 6">
    <name type="scientific">Candidatus Pantoea multigeneris</name>
    <dbReference type="NCBI Taxonomy" id="2608357"/>
    <lineage>
        <taxon>Bacteria</taxon>
        <taxon>Pseudomonadati</taxon>
        <taxon>Pseudomonadota</taxon>
        <taxon>Gammaproteobacteria</taxon>
        <taxon>Enterobacterales</taxon>
        <taxon>Erwiniaceae</taxon>
        <taxon>Pantoea</taxon>
    </lineage>
</organism>
<keyword evidence="1" id="KW-0805">Transcription regulation</keyword>
<keyword evidence="6" id="KW-1185">Reference proteome</keyword>
<evidence type="ECO:0000313" key="5">
    <source>
        <dbReference type="EMBL" id="NIF21528.1"/>
    </source>
</evidence>
<dbReference type="EMBL" id="VWXF01000002">
    <property type="protein sequence ID" value="NIF21528.1"/>
    <property type="molecule type" value="Genomic_DNA"/>
</dbReference>
<dbReference type="SUPFAM" id="SSF46785">
    <property type="entry name" value="Winged helix' DNA-binding domain"/>
    <property type="match status" value="1"/>
</dbReference>
<dbReference type="InterPro" id="IPR000524">
    <property type="entry name" value="Tscrpt_reg_HTH_GntR"/>
</dbReference>
<keyword evidence="3" id="KW-0804">Transcription</keyword>
<dbReference type="InterPro" id="IPR036390">
    <property type="entry name" value="WH_DNA-bd_sf"/>
</dbReference>
<dbReference type="Pfam" id="PF00392">
    <property type="entry name" value="GntR"/>
    <property type="match status" value="1"/>
</dbReference>
<dbReference type="Gene3D" id="1.10.10.10">
    <property type="entry name" value="Winged helix-like DNA-binding domain superfamily/Winged helix DNA-binding domain"/>
    <property type="match status" value="1"/>
</dbReference>
<keyword evidence="2" id="KW-0238">DNA-binding</keyword>
<protein>
    <submittedName>
        <fullName evidence="5">FadR family transcriptional regulator</fullName>
    </submittedName>
</protein>
<name>A0ABX0RBN7_9GAMM</name>
<dbReference type="CDD" id="cd07377">
    <property type="entry name" value="WHTH_GntR"/>
    <property type="match status" value="1"/>
</dbReference>
<evidence type="ECO:0000256" key="3">
    <source>
        <dbReference type="ARBA" id="ARBA00023163"/>
    </source>
</evidence>
<dbReference type="InterPro" id="IPR008920">
    <property type="entry name" value="TF_FadR/GntR_C"/>
</dbReference>
<dbReference type="InterPro" id="IPR011711">
    <property type="entry name" value="GntR_C"/>
</dbReference>
<feature type="domain" description="HTH gntR-type" evidence="4">
    <location>
        <begin position="24"/>
        <end position="92"/>
    </location>
</feature>
<dbReference type="PANTHER" id="PTHR43537">
    <property type="entry name" value="TRANSCRIPTIONAL REGULATOR, GNTR FAMILY"/>
    <property type="match status" value="1"/>
</dbReference>
<dbReference type="Gene3D" id="1.20.120.530">
    <property type="entry name" value="GntR ligand-binding domain-like"/>
    <property type="match status" value="1"/>
</dbReference>
<dbReference type="PANTHER" id="PTHR43537:SF5">
    <property type="entry name" value="UXU OPERON TRANSCRIPTIONAL REGULATOR"/>
    <property type="match status" value="1"/>
</dbReference>
<evidence type="ECO:0000259" key="4">
    <source>
        <dbReference type="PROSITE" id="PS50949"/>
    </source>
</evidence>
<accession>A0ABX0RBN7</accession>
<evidence type="ECO:0000256" key="2">
    <source>
        <dbReference type="ARBA" id="ARBA00023125"/>
    </source>
</evidence>
<dbReference type="InterPro" id="IPR036388">
    <property type="entry name" value="WH-like_DNA-bd_sf"/>
</dbReference>
<dbReference type="Proteomes" id="UP001515683">
    <property type="component" value="Unassembled WGS sequence"/>
</dbReference>
<sequence>MSSKLMFYNDPLHIDNTEAFGRKGSLTERLVEIISSDIRSGKYSPGEKLPTEKEFISKYNVSRSVVREAIASLKSDGLLQSRQGIGVFVIDPLPSEPFKISTKDVKDLENIALMQELRKAVEIESAGLAAERRSTQQMKKITAAYKKLEKAYSENESDIGLEDFDFHLAIAEATGNKYFSEFLVYLRNQITLGLSIKYKGARRFSNNAYRANSIAEHLALLQAIEKQDCTEARDLMRAHLSNASQYYSDLESYLSDEQSN</sequence>
<dbReference type="SUPFAM" id="SSF48008">
    <property type="entry name" value="GntR ligand-binding domain-like"/>
    <property type="match status" value="1"/>
</dbReference>
<dbReference type="SMART" id="SM00345">
    <property type="entry name" value="HTH_GNTR"/>
    <property type="match status" value="1"/>
</dbReference>
<reference evidence="5 6" key="1">
    <citation type="journal article" date="2019" name="bioRxiv">
        <title>Bacteria contribute to plant secondary compound degradation in a generalist herbivore system.</title>
        <authorList>
            <person name="Francoeur C.B."/>
            <person name="Khadempour L."/>
            <person name="Moreira-Soto R.D."/>
            <person name="Gotting K."/>
            <person name="Book A.J."/>
            <person name="Pinto-Tomas A.A."/>
            <person name="Keefover-Ring K."/>
            <person name="Currie C.R."/>
        </authorList>
    </citation>
    <scope>NUCLEOTIDE SEQUENCE [LARGE SCALE GENOMIC DNA]</scope>
    <source>
        <strain evidence="5">Acro-835</strain>
    </source>
</reference>
<dbReference type="SMART" id="SM00895">
    <property type="entry name" value="FCD"/>
    <property type="match status" value="1"/>
</dbReference>
<proteinExistence type="predicted"/>
<dbReference type="PROSITE" id="PS50949">
    <property type="entry name" value="HTH_GNTR"/>
    <property type="match status" value="1"/>
</dbReference>
<evidence type="ECO:0000313" key="6">
    <source>
        <dbReference type="Proteomes" id="UP001515683"/>
    </source>
</evidence>